<evidence type="ECO:0000256" key="2">
    <source>
        <dbReference type="ARBA" id="ARBA00022475"/>
    </source>
</evidence>
<dbReference type="EC" id="2.3.2.3" evidence="6"/>
<comment type="similarity">
    <text evidence="6">Belongs to the LPG synthase family.</text>
</comment>
<dbReference type="Pfam" id="PF03706">
    <property type="entry name" value="LPG_synthase_TM"/>
    <property type="match status" value="1"/>
</dbReference>
<evidence type="ECO:0000256" key="4">
    <source>
        <dbReference type="ARBA" id="ARBA00022989"/>
    </source>
</evidence>
<keyword evidence="5 6" id="KW-0472">Membrane</keyword>
<accession>A0A921MZQ1</accession>
<feature type="transmembrane region" description="Helical" evidence="6">
    <location>
        <begin position="159"/>
        <end position="181"/>
    </location>
</feature>
<comment type="catalytic activity">
    <reaction evidence="6">
        <text>L-lysyl-tRNA(Lys) + a 1,2-diacyl-sn-glycero-3-phospho-(1'-sn-glycerol) = a 1,2-diacyl-sn-glycero-3-phospho-1'-(3'-O-L-lysyl)-sn-glycerol + tRNA(Lys)</text>
        <dbReference type="Rhea" id="RHEA:10668"/>
        <dbReference type="Rhea" id="RHEA-COMP:9696"/>
        <dbReference type="Rhea" id="RHEA-COMP:9697"/>
        <dbReference type="ChEBI" id="CHEBI:64716"/>
        <dbReference type="ChEBI" id="CHEBI:75792"/>
        <dbReference type="ChEBI" id="CHEBI:78442"/>
        <dbReference type="ChEBI" id="CHEBI:78529"/>
        <dbReference type="EC" id="2.3.2.3"/>
    </reaction>
</comment>
<proteinExistence type="inferred from homology"/>
<evidence type="ECO:0000256" key="6">
    <source>
        <dbReference type="RuleBase" id="RU363042"/>
    </source>
</evidence>
<sequence length="183" mass="20514">MLNLTKSKKIYLQYSFLLLLIFITVYLVSTTLDITLIPTIIKLVDKKFILIGLLLMIIYILLESIIINILINAIQKTEVKYLSLKIAMMGFYYNLVTPFASGSQPMQIYALNKYGVDLSKSTATVINKTVLFQIVVTIYCAVIIFFNIELLVNDLPSILILISIGMIMNVVSLLGGILIVLSP</sequence>
<protein>
    <recommendedName>
        <fullName evidence="6">Phosphatidylglycerol lysyltransferase</fullName>
        <ecNumber evidence="6">2.3.2.3</ecNumber>
    </recommendedName>
    <alternativeName>
        <fullName evidence="6">Lysylphosphatidylglycerol synthase</fullName>
    </alternativeName>
</protein>
<feature type="transmembrane region" description="Helical" evidence="6">
    <location>
        <begin position="91"/>
        <end position="110"/>
    </location>
</feature>
<dbReference type="GO" id="GO:0006629">
    <property type="term" value="P:lipid metabolic process"/>
    <property type="evidence" value="ECO:0007669"/>
    <property type="project" value="UniProtKB-KW"/>
</dbReference>
<dbReference type="GO" id="GO:0005886">
    <property type="term" value="C:plasma membrane"/>
    <property type="evidence" value="ECO:0007669"/>
    <property type="project" value="UniProtKB-SubCell"/>
</dbReference>
<dbReference type="PANTHER" id="PTHR37693:SF1">
    <property type="entry name" value="INTEGRAL MEMBRANE PROTEIN"/>
    <property type="match status" value="1"/>
</dbReference>
<evidence type="ECO:0000313" key="7">
    <source>
        <dbReference type="EMBL" id="HJG96186.1"/>
    </source>
</evidence>
<keyword evidence="2" id="KW-1003">Cell membrane</keyword>
<evidence type="ECO:0000256" key="5">
    <source>
        <dbReference type="ARBA" id="ARBA00023136"/>
    </source>
</evidence>
<feature type="transmembrane region" description="Helical" evidence="6">
    <location>
        <begin position="48"/>
        <end position="71"/>
    </location>
</feature>
<feature type="non-terminal residue" evidence="7">
    <location>
        <position position="183"/>
    </location>
</feature>
<keyword evidence="4 6" id="KW-1133">Transmembrane helix</keyword>
<dbReference type="GO" id="GO:0050071">
    <property type="term" value="F:phosphatidylglycerol lysyltransferase activity"/>
    <property type="evidence" value="ECO:0007669"/>
    <property type="project" value="UniProtKB-EC"/>
</dbReference>
<reference evidence="7" key="2">
    <citation type="submission" date="2021-09" db="EMBL/GenBank/DDBJ databases">
        <authorList>
            <person name="Gilroy R."/>
        </authorList>
    </citation>
    <scope>NUCLEOTIDE SEQUENCE</scope>
    <source>
        <strain evidence="7">1277</strain>
    </source>
</reference>
<keyword evidence="6" id="KW-0808">Transferase</keyword>
<evidence type="ECO:0000256" key="1">
    <source>
        <dbReference type="ARBA" id="ARBA00004651"/>
    </source>
</evidence>
<name>A0A921MZQ1_9FIRM</name>
<gene>
    <name evidence="6" type="primary">mprF</name>
    <name evidence="7" type="ORF">K8V90_03680</name>
</gene>
<comment type="caution">
    <text evidence="7">The sequence shown here is derived from an EMBL/GenBank/DDBJ whole genome shotgun (WGS) entry which is preliminary data.</text>
</comment>
<dbReference type="Proteomes" id="UP000776700">
    <property type="component" value="Unassembled WGS sequence"/>
</dbReference>
<reference evidence="7" key="1">
    <citation type="journal article" date="2021" name="PeerJ">
        <title>Extensive microbial diversity within the chicken gut microbiome revealed by metagenomics and culture.</title>
        <authorList>
            <person name="Gilroy R."/>
            <person name="Ravi A."/>
            <person name="Getino M."/>
            <person name="Pursley I."/>
            <person name="Horton D.L."/>
            <person name="Alikhan N.F."/>
            <person name="Baker D."/>
            <person name="Gharbi K."/>
            <person name="Hall N."/>
            <person name="Watson M."/>
            <person name="Adriaenssens E.M."/>
            <person name="Foster-Nyarko E."/>
            <person name="Jarju S."/>
            <person name="Secka A."/>
            <person name="Antonio M."/>
            <person name="Oren A."/>
            <person name="Chaudhuri R.R."/>
            <person name="La Ragione R."/>
            <person name="Hildebrand F."/>
            <person name="Pallen M.J."/>
        </authorList>
    </citation>
    <scope>NUCLEOTIDE SEQUENCE</scope>
    <source>
        <strain evidence="7">1277</strain>
    </source>
</reference>
<comment type="subcellular location">
    <subcellularLocation>
        <location evidence="1 6">Cell membrane</location>
        <topology evidence="1 6">Multi-pass membrane protein</topology>
    </subcellularLocation>
</comment>
<organism evidence="7 8">
    <name type="scientific">Romboutsia timonensis</name>
    <dbReference type="NCBI Taxonomy" id="1776391"/>
    <lineage>
        <taxon>Bacteria</taxon>
        <taxon>Bacillati</taxon>
        <taxon>Bacillota</taxon>
        <taxon>Clostridia</taxon>
        <taxon>Peptostreptococcales</taxon>
        <taxon>Peptostreptococcaceae</taxon>
        <taxon>Romboutsia</taxon>
    </lineage>
</organism>
<feature type="transmembrane region" description="Helical" evidence="6">
    <location>
        <begin position="130"/>
        <end position="152"/>
    </location>
</feature>
<evidence type="ECO:0000313" key="8">
    <source>
        <dbReference type="Proteomes" id="UP000776700"/>
    </source>
</evidence>
<keyword evidence="3 6" id="KW-0812">Transmembrane</keyword>
<dbReference type="GO" id="GO:0046677">
    <property type="term" value="P:response to antibiotic"/>
    <property type="evidence" value="ECO:0007669"/>
    <property type="project" value="UniProtKB-KW"/>
</dbReference>
<dbReference type="InterPro" id="IPR022791">
    <property type="entry name" value="L-PG_synthase/AglD"/>
</dbReference>
<dbReference type="AlphaFoldDB" id="A0A921MZQ1"/>
<comment type="function">
    <text evidence="6">Catalyzes the transfer of a lysyl group from L-lysyl-tRNA(Lys) to membrane-bound phosphatidylglycerol (PG), which produces lysylphosphatidylglycerol (LPG), a major component of the bacterial membrane with a positive net charge. LPG synthesis contributes to bacterial virulence as it is involved in the resistance mechanism against cationic antimicrobial peptides (CAMP) produces by the host's immune system (defensins, cathelicidins) and by the competing microorganisms.</text>
</comment>
<dbReference type="EMBL" id="DYUB01000122">
    <property type="protein sequence ID" value="HJG96186.1"/>
    <property type="molecule type" value="Genomic_DNA"/>
</dbReference>
<keyword evidence="6" id="KW-0443">Lipid metabolism</keyword>
<dbReference type="PANTHER" id="PTHR37693">
    <property type="entry name" value="PHOSPHATIDYLGLYCEROL LYSYLTRANSFERASE"/>
    <property type="match status" value="1"/>
</dbReference>
<feature type="transmembrane region" description="Helical" evidence="6">
    <location>
        <begin position="12"/>
        <end position="28"/>
    </location>
</feature>
<evidence type="ECO:0000256" key="3">
    <source>
        <dbReference type="ARBA" id="ARBA00022692"/>
    </source>
</evidence>
<keyword evidence="6" id="KW-0046">Antibiotic resistance</keyword>